<proteinExistence type="predicted"/>
<sequence>MLWQSKCLSHALCTSRVDEAFFATFSKHDKLSNYVEHWKSCMKNTNTLKVDFEQFLSAISTLSFPNVGKFDHANRFSHSMDDIKKIALDLSHNVGTVEEIVVNGSEAKNICSYGKEISSLQGLPFFLVSFHTALDL</sequence>
<gene>
    <name evidence="1" type="ORF">E3N88_23566</name>
</gene>
<keyword evidence="2" id="KW-1185">Reference proteome</keyword>
<reference evidence="1 2" key="1">
    <citation type="submission" date="2019-05" db="EMBL/GenBank/DDBJ databases">
        <title>Mikania micrantha, genome provides insights into the molecular mechanism of rapid growth.</title>
        <authorList>
            <person name="Liu B."/>
        </authorList>
    </citation>
    <scope>NUCLEOTIDE SEQUENCE [LARGE SCALE GENOMIC DNA]</scope>
    <source>
        <strain evidence="1">NLD-2019</strain>
        <tissue evidence="1">Leaf</tissue>
    </source>
</reference>
<dbReference type="EMBL" id="SZYD01000012">
    <property type="protein sequence ID" value="KAD4585965.1"/>
    <property type="molecule type" value="Genomic_DNA"/>
</dbReference>
<dbReference type="Proteomes" id="UP000326396">
    <property type="component" value="Linkage Group LG2"/>
</dbReference>
<evidence type="ECO:0000313" key="1">
    <source>
        <dbReference type="EMBL" id="KAD4585965.1"/>
    </source>
</evidence>
<dbReference type="AlphaFoldDB" id="A0A5N6NG68"/>
<name>A0A5N6NG68_9ASTR</name>
<organism evidence="1 2">
    <name type="scientific">Mikania micrantha</name>
    <name type="common">bitter vine</name>
    <dbReference type="NCBI Taxonomy" id="192012"/>
    <lineage>
        <taxon>Eukaryota</taxon>
        <taxon>Viridiplantae</taxon>
        <taxon>Streptophyta</taxon>
        <taxon>Embryophyta</taxon>
        <taxon>Tracheophyta</taxon>
        <taxon>Spermatophyta</taxon>
        <taxon>Magnoliopsida</taxon>
        <taxon>eudicotyledons</taxon>
        <taxon>Gunneridae</taxon>
        <taxon>Pentapetalae</taxon>
        <taxon>asterids</taxon>
        <taxon>campanulids</taxon>
        <taxon>Asterales</taxon>
        <taxon>Asteraceae</taxon>
        <taxon>Asteroideae</taxon>
        <taxon>Heliantheae alliance</taxon>
        <taxon>Eupatorieae</taxon>
        <taxon>Mikania</taxon>
    </lineage>
</organism>
<dbReference type="OrthoDB" id="10255632at2759"/>
<evidence type="ECO:0000313" key="2">
    <source>
        <dbReference type="Proteomes" id="UP000326396"/>
    </source>
</evidence>
<comment type="caution">
    <text evidence="1">The sequence shown here is derived from an EMBL/GenBank/DDBJ whole genome shotgun (WGS) entry which is preliminary data.</text>
</comment>
<accession>A0A5N6NG68</accession>
<protein>
    <submittedName>
        <fullName evidence="1">Uncharacterized protein</fullName>
    </submittedName>
</protein>